<feature type="non-terminal residue" evidence="1">
    <location>
        <position position="1"/>
    </location>
</feature>
<gene>
    <name evidence="1" type="ORF">F5876DRAFT_7928</name>
</gene>
<comment type="caution">
    <text evidence="1">The sequence shown here is derived from an EMBL/GenBank/DDBJ whole genome shotgun (WGS) entry which is preliminary data.</text>
</comment>
<evidence type="ECO:0000313" key="2">
    <source>
        <dbReference type="Proteomes" id="UP001163835"/>
    </source>
</evidence>
<reference evidence="1" key="1">
    <citation type="submission" date="2022-09" db="EMBL/GenBank/DDBJ databases">
        <title>A Global Phylogenomic Analysis of the Shiitake Genus Lentinula.</title>
        <authorList>
            <consortium name="DOE Joint Genome Institute"/>
            <person name="Sierra-Patev S."/>
            <person name="Min B."/>
            <person name="Naranjo-Ortiz M."/>
            <person name="Looney B."/>
            <person name="Konkel Z."/>
            <person name="Slot J.C."/>
            <person name="Sakamoto Y."/>
            <person name="Steenwyk J.L."/>
            <person name="Rokas A."/>
            <person name="Carro J."/>
            <person name="Camarero S."/>
            <person name="Ferreira P."/>
            <person name="Molpeceres G."/>
            <person name="Ruiz-Duenas F.J."/>
            <person name="Serrano A."/>
            <person name="Henrissat B."/>
            <person name="Drula E."/>
            <person name="Hughes K.W."/>
            <person name="Mata J.L."/>
            <person name="Ishikawa N.K."/>
            <person name="Vargas-Isla R."/>
            <person name="Ushijima S."/>
            <person name="Smith C.A."/>
            <person name="Ahrendt S."/>
            <person name="Andreopoulos W."/>
            <person name="He G."/>
            <person name="Labutti K."/>
            <person name="Lipzen A."/>
            <person name="Ng V."/>
            <person name="Riley R."/>
            <person name="Sandor L."/>
            <person name="Barry K."/>
            <person name="Martinez A.T."/>
            <person name="Xiao Y."/>
            <person name="Gibbons J.G."/>
            <person name="Terashima K."/>
            <person name="Grigoriev I.V."/>
            <person name="Hibbett D.S."/>
        </authorList>
    </citation>
    <scope>NUCLEOTIDE SEQUENCE</scope>
    <source>
        <strain evidence="1">TMI1499</strain>
    </source>
</reference>
<dbReference type="EMBL" id="MU795894">
    <property type="protein sequence ID" value="KAJ3804620.1"/>
    <property type="molecule type" value="Genomic_DNA"/>
</dbReference>
<protein>
    <submittedName>
        <fullName evidence="1">Uncharacterized protein</fullName>
    </submittedName>
</protein>
<evidence type="ECO:0000313" key="1">
    <source>
        <dbReference type="EMBL" id="KAJ3804620.1"/>
    </source>
</evidence>
<sequence>KNILCPINTQHCCKPHNCDLSDFRLVCEEREITRKRLSRTHHYNVEDRLLNTNQMRSSIYVQ</sequence>
<feature type="non-terminal residue" evidence="1">
    <location>
        <position position="62"/>
    </location>
</feature>
<dbReference type="Proteomes" id="UP001163835">
    <property type="component" value="Unassembled WGS sequence"/>
</dbReference>
<organism evidence="1 2">
    <name type="scientific">Lentinula aff. lateritia</name>
    <dbReference type="NCBI Taxonomy" id="2804960"/>
    <lineage>
        <taxon>Eukaryota</taxon>
        <taxon>Fungi</taxon>
        <taxon>Dikarya</taxon>
        <taxon>Basidiomycota</taxon>
        <taxon>Agaricomycotina</taxon>
        <taxon>Agaricomycetes</taxon>
        <taxon>Agaricomycetidae</taxon>
        <taxon>Agaricales</taxon>
        <taxon>Marasmiineae</taxon>
        <taxon>Omphalotaceae</taxon>
        <taxon>Lentinula</taxon>
    </lineage>
</organism>
<name>A0ACC1TIQ7_9AGAR</name>
<proteinExistence type="predicted"/>
<keyword evidence="2" id="KW-1185">Reference proteome</keyword>
<accession>A0ACC1TIQ7</accession>